<dbReference type="AlphaFoldDB" id="A0A2A9HB00"/>
<organism evidence="1 2">
    <name type="scientific">Tepidiforma thermophila (strain KCTC 52669 / CGMCC 1.13589 / G233)</name>
    <dbReference type="NCBI Taxonomy" id="2761530"/>
    <lineage>
        <taxon>Bacteria</taxon>
        <taxon>Bacillati</taxon>
        <taxon>Chloroflexota</taxon>
        <taxon>Tepidiformia</taxon>
        <taxon>Tepidiformales</taxon>
        <taxon>Tepidiformaceae</taxon>
        <taxon>Tepidiforma</taxon>
    </lineage>
</organism>
<dbReference type="EMBL" id="PDJQ01000001">
    <property type="protein sequence ID" value="PFG72928.1"/>
    <property type="molecule type" value="Genomic_DNA"/>
</dbReference>
<accession>A0A2A9HB00</accession>
<comment type="caution">
    <text evidence="1">The sequence shown here is derived from an EMBL/GenBank/DDBJ whole genome shotgun (WGS) entry which is preliminary data.</text>
</comment>
<dbReference type="Proteomes" id="UP000223071">
    <property type="component" value="Unassembled WGS sequence"/>
</dbReference>
<evidence type="ECO:0000313" key="1">
    <source>
        <dbReference type="EMBL" id="PFG72928.1"/>
    </source>
</evidence>
<dbReference type="RefSeq" id="WP_098502423.1">
    <property type="nucleotide sequence ID" value="NZ_PDJQ01000001.1"/>
</dbReference>
<evidence type="ECO:0000313" key="2">
    <source>
        <dbReference type="Proteomes" id="UP000223071"/>
    </source>
</evidence>
<proteinExistence type="predicted"/>
<protein>
    <submittedName>
        <fullName evidence="1">Uncharacterized protein</fullName>
    </submittedName>
</protein>
<name>A0A2A9HB00_TEPT2</name>
<gene>
    <name evidence="1" type="ORF">A9A59_0121</name>
</gene>
<sequence>MRTENGIDVDIQAIERILAEGDLITIGFSLFPLRLLVDTRENEHDGQWAGIVEPVASVQERYLWLGKHRGSFGPPRAFAFFVWPKTVRNLVERGTLGILRSRLHGDALRRFDDAVEQALELEREAMKEACRGSRAWPAIWEAQPRS</sequence>
<reference evidence="1 2" key="1">
    <citation type="submission" date="2017-09" db="EMBL/GenBank/DDBJ databases">
        <title>Sequencing the genomes of two abundant thermophiles in Great Basin hot springs: Thermocrinis jamiesonii and novel Chloroflexi Thermoflexus hugenholtzii.</title>
        <authorList>
            <person name="Hedlund B."/>
        </authorList>
    </citation>
    <scope>NUCLEOTIDE SEQUENCE [LARGE SCALE GENOMIC DNA]</scope>
    <source>
        <strain evidence="1 2">G233</strain>
    </source>
</reference>
<keyword evidence="2" id="KW-1185">Reference proteome</keyword>